<dbReference type="EMBL" id="WNXD01000001">
    <property type="protein sequence ID" value="MBB2143971.1"/>
    <property type="molecule type" value="Genomic_DNA"/>
</dbReference>
<name>A0A923ITP6_9SPHI</name>
<proteinExistence type="predicted"/>
<comment type="caution">
    <text evidence="1">The sequence shown here is derived from an EMBL/GenBank/DDBJ whole genome shotgun (WGS) entry which is preliminary data.</text>
</comment>
<accession>A0A923ITP6</accession>
<dbReference type="Proteomes" id="UP000601055">
    <property type="component" value="Unassembled WGS sequence"/>
</dbReference>
<reference evidence="1" key="1">
    <citation type="submission" date="2019-11" db="EMBL/GenBank/DDBJ databases">
        <title>Description of Pedobacter sp. LMG 31464T.</title>
        <authorList>
            <person name="Carlier A."/>
            <person name="Qi S."/>
            <person name="Vandamme P."/>
        </authorList>
    </citation>
    <scope>NUCLEOTIDE SEQUENCE</scope>
    <source>
        <strain evidence="1">LMG 31464</strain>
    </source>
</reference>
<dbReference type="RefSeq" id="WP_182920674.1">
    <property type="nucleotide sequence ID" value="NZ_WNXD01000001.1"/>
</dbReference>
<dbReference type="AlphaFoldDB" id="A0A923ITP6"/>
<gene>
    <name evidence="1" type="ORF">GM921_00610</name>
</gene>
<protein>
    <submittedName>
        <fullName evidence="1">Uncharacterized protein</fullName>
    </submittedName>
</protein>
<keyword evidence="2" id="KW-1185">Reference proteome</keyword>
<evidence type="ECO:0000313" key="2">
    <source>
        <dbReference type="Proteomes" id="UP000601055"/>
    </source>
</evidence>
<sequence>MEKLRRQLADIGLSDENLREKVNSFFADGEPLVLERTIGEVNVRFDLEIQFTENDDLELLGYELWRPRSVDT</sequence>
<organism evidence="1 2">
    <name type="scientific">Pedobacter planticolens</name>
    <dbReference type="NCBI Taxonomy" id="2679964"/>
    <lineage>
        <taxon>Bacteria</taxon>
        <taxon>Pseudomonadati</taxon>
        <taxon>Bacteroidota</taxon>
        <taxon>Sphingobacteriia</taxon>
        <taxon>Sphingobacteriales</taxon>
        <taxon>Sphingobacteriaceae</taxon>
        <taxon>Pedobacter</taxon>
    </lineage>
</organism>
<evidence type="ECO:0000313" key="1">
    <source>
        <dbReference type="EMBL" id="MBB2143971.1"/>
    </source>
</evidence>